<evidence type="ECO:0008006" key="9">
    <source>
        <dbReference type="Google" id="ProtNLM"/>
    </source>
</evidence>
<gene>
    <name evidence="7" type="ORF">PMAYCL1PPCAC_04322</name>
</gene>
<keyword evidence="8" id="KW-1185">Reference proteome</keyword>
<dbReference type="GO" id="GO:0006508">
    <property type="term" value="P:proteolysis"/>
    <property type="evidence" value="ECO:0007669"/>
    <property type="project" value="UniProtKB-KW"/>
</dbReference>
<evidence type="ECO:0000256" key="5">
    <source>
        <dbReference type="ARBA" id="ARBA00023180"/>
    </source>
</evidence>
<dbReference type="Gene3D" id="1.20.120.980">
    <property type="entry name" value="Serine carboxypeptidase S28, SKS domain"/>
    <property type="match status" value="1"/>
</dbReference>
<evidence type="ECO:0000313" key="8">
    <source>
        <dbReference type="Proteomes" id="UP001328107"/>
    </source>
</evidence>
<dbReference type="Proteomes" id="UP001328107">
    <property type="component" value="Unassembled WGS sequence"/>
</dbReference>
<evidence type="ECO:0000313" key="7">
    <source>
        <dbReference type="EMBL" id="GMR34127.1"/>
    </source>
</evidence>
<dbReference type="InterPro" id="IPR008758">
    <property type="entry name" value="Peptidase_S28"/>
</dbReference>
<keyword evidence="5" id="KW-0325">Glycoprotein</keyword>
<dbReference type="Pfam" id="PF05577">
    <property type="entry name" value="Peptidase_S28"/>
    <property type="match status" value="1"/>
</dbReference>
<dbReference type="Gene3D" id="3.40.50.1820">
    <property type="entry name" value="alpha/beta hydrolase"/>
    <property type="match status" value="1"/>
</dbReference>
<keyword evidence="4" id="KW-0378">Hydrolase</keyword>
<evidence type="ECO:0000256" key="3">
    <source>
        <dbReference type="ARBA" id="ARBA00022729"/>
    </source>
</evidence>
<protein>
    <recommendedName>
        <fullName evidence="9">Peptidase</fullName>
    </recommendedName>
</protein>
<organism evidence="7 8">
    <name type="scientific">Pristionchus mayeri</name>
    <dbReference type="NCBI Taxonomy" id="1317129"/>
    <lineage>
        <taxon>Eukaryota</taxon>
        <taxon>Metazoa</taxon>
        <taxon>Ecdysozoa</taxon>
        <taxon>Nematoda</taxon>
        <taxon>Chromadorea</taxon>
        <taxon>Rhabditida</taxon>
        <taxon>Rhabditina</taxon>
        <taxon>Diplogasteromorpha</taxon>
        <taxon>Diplogasteroidea</taxon>
        <taxon>Neodiplogasteridae</taxon>
        <taxon>Pristionchus</taxon>
    </lineage>
</organism>
<dbReference type="InterPro" id="IPR029058">
    <property type="entry name" value="AB_hydrolase_fold"/>
</dbReference>
<name>A0AAN5C8T0_9BILA</name>
<dbReference type="FunFam" id="1.20.120.980:FF:000003">
    <property type="entry name" value="Serine protease 16"/>
    <property type="match status" value="1"/>
</dbReference>
<comment type="similarity">
    <text evidence="1">Belongs to the peptidase S28 family.</text>
</comment>
<dbReference type="GO" id="GO:0070008">
    <property type="term" value="F:serine-type exopeptidase activity"/>
    <property type="evidence" value="ECO:0007669"/>
    <property type="project" value="InterPro"/>
</dbReference>
<proteinExistence type="inferred from homology"/>
<comment type="caution">
    <text evidence="7">The sequence shown here is derived from an EMBL/GenBank/DDBJ whole genome shotgun (WGS) entry which is preliminary data.</text>
</comment>
<dbReference type="AlphaFoldDB" id="A0AAN5C8T0"/>
<dbReference type="PANTHER" id="PTHR11010">
    <property type="entry name" value="PROTEASE S28 PRO-X CARBOXYPEPTIDASE-RELATED"/>
    <property type="match status" value="1"/>
</dbReference>
<evidence type="ECO:0000256" key="4">
    <source>
        <dbReference type="ARBA" id="ARBA00022801"/>
    </source>
</evidence>
<feature type="non-terminal residue" evidence="7">
    <location>
        <position position="1"/>
    </location>
</feature>
<feature type="signal peptide" evidence="6">
    <location>
        <begin position="1"/>
        <end position="24"/>
    </location>
</feature>
<sequence>LRVRMTSRCVLLLLCLVAAAAAFGQWMQFGRPKGGFVNGPLHLSSKDATTLFPGQTLNTFSQKFDHFDPLDMKRWDQRYYLNEKYKNKDLSGDQDIIFLMIGGEGEEPPKWSGDENVQIMQFAAYFGATVFDLEHRFFGPSRPINDLKTESLRLLTMEQALADLAYFITSMNQQHKYENPKWITFGGSYPGALSAMFRSRYPELTAGAVASSAPLNFKLDFYDYADVVQSVLFQTEITNDANKTCDELVRSAISQMQQLSLTVEGREQLNKQMHVDPPFDDNTVKQDINNFFGNVFNIFQGMIQYTYDGRNDVSKKYSTARQACDIMNQGGDLIDNIWALAKFEADKVDGDPIESFANNYTSDMEFYKQTDYDVMGEGAASYKGWYWLSCNEMGYLQTTDGDSIFGSTIPINLFFDMCTDMFGPGINASFVRDGNKAVVASWNGVDDFDATNLCLPNGMFDPWSALGYYKADKERNILPVVIEGAAHCSDMYPVYDGEPAALPAARAQIKDFLSGIIYDSDHKRKDSSSSLSIMMLIASSLVAMLF</sequence>
<accession>A0AAN5C8T0</accession>
<feature type="chain" id="PRO_5042959748" description="Peptidase" evidence="6">
    <location>
        <begin position="25"/>
        <end position="546"/>
    </location>
</feature>
<dbReference type="EMBL" id="BTRK01000001">
    <property type="protein sequence ID" value="GMR34127.1"/>
    <property type="molecule type" value="Genomic_DNA"/>
</dbReference>
<dbReference type="InterPro" id="IPR042269">
    <property type="entry name" value="Ser_carbopepase_S28_SKS"/>
</dbReference>
<keyword evidence="2" id="KW-0645">Protease</keyword>
<evidence type="ECO:0000256" key="2">
    <source>
        <dbReference type="ARBA" id="ARBA00022670"/>
    </source>
</evidence>
<dbReference type="SUPFAM" id="SSF53474">
    <property type="entry name" value="alpha/beta-Hydrolases"/>
    <property type="match status" value="1"/>
</dbReference>
<evidence type="ECO:0000256" key="6">
    <source>
        <dbReference type="SAM" id="SignalP"/>
    </source>
</evidence>
<dbReference type="GO" id="GO:0008239">
    <property type="term" value="F:dipeptidyl-peptidase activity"/>
    <property type="evidence" value="ECO:0007669"/>
    <property type="project" value="TreeGrafter"/>
</dbReference>
<dbReference type="PANTHER" id="PTHR11010:SF101">
    <property type="entry name" value="SERINE PROTEASE F56F10.1-RELATED"/>
    <property type="match status" value="1"/>
</dbReference>
<keyword evidence="3 6" id="KW-0732">Signal</keyword>
<reference evidence="8" key="1">
    <citation type="submission" date="2022-10" db="EMBL/GenBank/DDBJ databases">
        <title>Genome assembly of Pristionchus species.</title>
        <authorList>
            <person name="Yoshida K."/>
            <person name="Sommer R.J."/>
        </authorList>
    </citation>
    <scope>NUCLEOTIDE SEQUENCE [LARGE SCALE GENOMIC DNA]</scope>
    <source>
        <strain evidence="8">RS5460</strain>
    </source>
</reference>
<evidence type="ECO:0000256" key="1">
    <source>
        <dbReference type="ARBA" id="ARBA00011079"/>
    </source>
</evidence>